<sequence length="169" mass="19038">MAKGELIRCRSDIEEQQKRLENNLEGLNQLSLTNELLGVQAELYSKLTEEIHKLAAKTRKGYPELAGSIDKTADDTKTIFRNRLAAIAEKLDDSNLLKNNDFSKELSDMEKMILVLWEMNYSTSEIALLLGISQASVRSIKVRIKDKTSTKNCPKEVDSDATDEQQTST</sequence>
<dbReference type="Gene3D" id="1.10.10.10">
    <property type="entry name" value="Winged helix-like DNA-binding domain superfamily/Winged helix DNA-binding domain"/>
    <property type="match status" value="1"/>
</dbReference>
<accession>A0A644ZCD1</accession>
<comment type="caution">
    <text evidence="2">The sequence shown here is derived from an EMBL/GenBank/DDBJ whole genome shotgun (WGS) entry which is preliminary data.</text>
</comment>
<reference evidence="2" key="1">
    <citation type="submission" date="2019-08" db="EMBL/GenBank/DDBJ databases">
        <authorList>
            <person name="Kucharzyk K."/>
            <person name="Murdoch R.W."/>
            <person name="Higgins S."/>
            <person name="Loffler F."/>
        </authorList>
    </citation>
    <scope>NUCLEOTIDE SEQUENCE</scope>
</reference>
<protein>
    <submittedName>
        <fullName evidence="2">Uncharacterized protein</fullName>
    </submittedName>
</protein>
<feature type="region of interest" description="Disordered" evidence="1">
    <location>
        <begin position="148"/>
        <end position="169"/>
    </location>
</feature>
<dbReference type="SUPFAM" id="SSF46894">
    <property type="entry name" value="C-terminal effector domain of the bipartite response regulators"/>
    <property type="match status" value="1"/>
</dbReference>
<organism evidence="2">
    <name type="scientific">bioreactor metagenome</name>
    <dbReference type="NCBI Taxonomy" id="1076179"/>
    <lineage>
        <taxon>unclassified sequences</taxon>
        <taxon>metagenomes</taxon>
        <taxon>ecological metagenomes</taxon>
    </lineage>
</organism>
<dbReference type="GO" id="GO:0006355">
    <property type="term" value="P:regulation of DNA-templated transcription"/>
    <property type="evidence" value="ECO:0007669"/>
    <property type="project" value="InterPro"/>
</dbReference>
<dbReference type="InterPro" id="IPR036388">
    <property type="entry name" value="WH-like_DNA-bd_sf"/>
</dbReference>
<dbReference type="GO" id="GO:0003677">
    <property type="term" value="F:DNA binding"/>
    <property type="evidence" value="ECO:0007669"/>
    <property type="project" value="InterPro"/>
</dbReference>
<evidence type="ECO:0000313" key="2">
    <source>
        <dbReference type="EMBL" id="MPM35544.1"/>
    </source>
</evidence>
<proteinExistence type="predicted"/>
<gene>
    <name evidence="2" type="ORF">SDC9_82137</name>
</gene>
<dbReference type="InterPro" id="IPR016032">
    <property type="entry name" value="Sig_transdc_resp-reg_C-effctor"/>
</dbReference>
<dbReference type="AlphaFoldDB" id="A0A644ZCD1"/>
<feature type="compositionally biased region" description="Basic and acidic residues" evidence="1">
    <location>
        <begin position="148"/>
        <end position="158"/>
    </location>
</feature>
<dbReference type="EMBL" id="VSSQ01007320">
    <property type="protein sequence ID" value="MPM35544.1"/>
    <property type="molecule type" value="Genomic_DNA"/>
</dbReference>
<evidence type="ECO:0000256" key="1">
    <source>
        <dbReference type="SAM" id="MobiDB-lite"/>
    </source>
</evidence>
<name>A0A644ZCD1_9ZZZZ</name>